<keyword evidence="1" id="KW-1133">Transmembrane helix</keyword>
<protein>
    <submittedName>
        <fullName evidence="2">Uncharacterized protein</fullName>
    </submittedName>
</protein>
<keyword evidence="1" id="KW-0472">Membrane</keyword>
<name>A0A8S5SHB7_9CAUD</name>
<reference evidence="2" key="1">
    <citation type="journal article" date="2021" name="Proc. Natl. Acad. Sci. U.S.A.">
        <title>A Catalog of Tens of Thousands of Viruses from Human Metagenomes Reveals Hidden Associations with Chronic Diseases.</title>
        <authorList>
            <person name="Tisza M.J."/>
            <person name="Buck C.B."/>
        </authorList>
    </citation>
    <scope>NUCLEOTIDE SEQUENCE</scope>
    <source>
        <strain evidence="2">CtBCr48</strain>
    </source>
</reference>
<feature type="transmembrane region" description="Helical" evidence="1">
    <location>
        <begin position="43"/>
        <end position="62"/>
    </location>
</feature>
<feature type="transmembrane region" description="Helical" evidence="1">
    <location>
        <begin position="13"/>
        <end position="31"/>
    </location>
</feature>
<evidence type="ECO:0000256" key="1">
    <source>
        <dbReference type="SAM" id="Phobius"/>
    </source>
</evidence>
<accession>A0A8S5SHB7</accession>
<sequence>MARKTSKMPTSKLVVWYFIALGTLFLLYCCWEMHRLCDLSPMAYIAPTVMGFMATVLGVYVYRAKKTDEFILALKKAEIEKSEGIKITPLENNNQEGINYTDGDNNY</sequence>
<organism evidence="2">
    <name type="scientific">Siphoviridae sp. ctBCr48</name>
    <dbReference type="NCBI Taxonomy" id="2827802"/>
    <lineage>
        <taxon>Viruses</taxon>
        <taxon>Duplodnaviria</taxon>
        <taxon>Heunggongvirae</taxon>
        <taxon>Uroviricota</taxon>
        <taxon>Caudoviricetes</taxon>
    </lineage>
</organism>
<keyword evidence="1" id="KW-0812">Transmembrane</keyword>
<dbReference type="EMBL" id="BK032595">
    <property type="protein sequence ID" value="DAF50409.1"/>
    <property type="molecule type" value="Genomic_DNA"/>
</dbReference>
<proteinExistence type="predicted"/>
<evidence type="ECO:0000313" key="2">
    <source>
        <dbReference type="EMBL" id="DAF50409.1"/>
    </source>
</evidence>